<reference evidence="1 2" key="1">
    <citation type="submission" date="2011-08" db="EMBL/GenBank/DDBJ databases">
        <authorList>
            <person name="Weinstock G."/>
            <person name="Sodergren E."/>
            <person name="Clifton S."/>
            <person name="Fulton L."/>
            <person name="Fulton B."/>
            <person name="Courtney L."/>
            <person name="Fronick C."/>
            <person name="Harrison M."/>
            <person name="Strong C."/>
            <person name="Farmer C."/>
            <person name="Delahaunty K."/>
            <person name="Markovic C."/>
            <person name="Hall O."/>
            <person name="Minx P."/>
            <person name="Tomlinson C."/>
            <person name="Mitreva M."/>
            <person name="Hou S."/>
            <person name="Chen J."/>
            <person name="Wollam A."/>
            <person name="Pepin K.H."/>
            <person name="Johnson M."/>
            <person name="Bhonagiri V."/>
            <person name="Zhang X."/>
            <person name="Suruliraj S."/>
            <person name="Warren W."/>
            <person name="Chinwalla A."/>
            <person name="Mardis E.R."/>
            <person name="Wilson R.K."/>
        </authorList>
    </citation>
    <scope>NUCLEOTIDE SEQUENCE [LARGE SCALE GENOMIC DNA]</scope>
    <source>
        <strain evidence="1 2">DSM 18206</strain>
    </source>
</reference>
<evidence type="ECO:0000313" key="1">
    <source>
        <dbReference type="EMBL" id="EHJ36959.1"/>
    </source>
</evidence>
<accession>G6B128</accession>
<organism evidence="1 2">
    <name type="scientific">Leyella stercorea DSM 18206</name>
    <dbReference type="NCBI Taxonomy" id="1002367"/>
    <lineage>
        <taxon>Bacteria</taxon>
        <taxon>Pseudomonadati</taxon>
        <taxon>Bacteroidota</taxon>
        <taxon>Bacteroidia</taxon>
        <taxon>Bacteroidales</taxon>
        <taxon>Prevotellaceae</taxon>
        <taxon>Leyella</taxon>
    </lineage>
</organism>
<gene>
    <name evidence="1" type="ORF">HMPREF0673_02597</name>
</gene>
<dbReference type="EMBL" id="AFZZ01000221">
    <property type="protein sequence ID" value="EHJ36959.1"/>
    <property type="molecule type" value="Genomic_DNA"/>
</dbReference>
<protein>
    <submittedName>
        <fullName evidence="1">Uncharacterized protein</fullName>
    </submittedName>
</protein>
<evidence type="ECO:0000313" key="2">
    <source>
        <dbReference type="Proteomes" id="UP000004407"/>
    </source>
</evidence>
<dbReference type="HOGENOM" id="CLU_2882199_0_0_10"/>
<sequence length="63" mass="6859">MCFLISSAKLLKIEAIHDFVDNKIFQACLFLLLRTLKTNIIGGYGRSNSIVGGYGIPAVANND</sequence>
<name>G6B128_9BACT</name>
<comment type="caution">
    <text evidence="1">The sequence shown here is derived from an EMBL/GenBank/DDBJ whole genome shotgun (WGS) entry which is preliminary data.</text>
</comment>
<dbReference type="AlphaFoldDB" id="G6B128"/>
<dbReference type="Proteomes" id="UP000004407">
    <property type="component" value="Unassembled WGS sequence"/>
</dbReference>
<proteinExistence type="predicted"/>